<dbReference type="RefSeq" id="WP_056960910.1">
    <property type="nucleotide sequence ID" value="NZ_AZFQ01000043.1"/>
</dbReference>
<dbReference type="PANTHER" id="PTHR37804:SF1">
    <property type="entry name" value="CDAA REGULATORY PROTEIN CDAR"/>
    <property type="match status" value="1"/>
</dbReference>
<evidence type="ECO:0000313" key="2">
    <source>
        <dbReference type="EMBL" id="KRL98087.1"/>
    </source>
</evidence>
<keyword evidence="3" id="KW-1185">Reference proteome</keyword>
<dbReference type="Gene3D" id="2.170.120.40">
    <property type="entry name" value="YbbR-like domain"/>
    <property type="match status" value="2"/>
</dbReference>
<accession>A0A0R1UXY0</accession>
<dbReference type="PATRIC" id="fig|1423801.4.peg.922"/>
<dbReference type="PANTHER" id="PTHR37804">
    <property type="entry name" value="CDAA REGULATORY PROTEIN CDAR"/>
    <property type="match status" value="1"/>
</dbReference>
<protein>
    <submittedName>
        <fullName evidence="2">YbbR family protein</fullName>
    </submittedName>
</protein>
<evidence type="ECO:0000313" key="3">
    <source>
        <dbReference type="Proteomes" id="UP000051166"/>
    </source>
</evidence>
<dbReference type="Gene3D" id="2.170.120.30">
    <property type="match status" value="1"/>
</dbReference>
<dbReference type="GeneID" id="98308272"/>
<dbReference type="Proteomes" id="UP000051166">
    <property type="component" value="Unassembled WGS sequence"/>
</dbReference>
<dbReference type="InterPro" id="IPR012505">
    <property type="entry name" value="YbbR"/>
</dbReference>
<organism evidence="2 3">
    <name type="scientific">Liquorilactobacillus satsumensis DSM 16230 = JCM 12392</name>
    <dbReference type="NCBI Taxonomy" id="1423801"/>
    <lineage>
        <taxon>Bacteria</taxon>
        <taxon>Bacillati</taxon>
        <taxon>Bacillota</taxon>
        <taxon>Bacilli</taxon>
        <taxon>Lactobacillales</taxon>
        <taxon>Lactobacillaceae</taxon>
        <taxon>Liquorilactobacillus</taxon>
    </lineage>
</organism>
<dbReference type="OrthoDB" id="2139417at2"/>
<evidence type="ECO:0000256" key="1">
    <source>
        <dbReference type="SAM" id="MobiDB-lite"/>
    </source>
</evidence>
<gene>
    <name evidence="2" type="ORF">FD50_GL000908</name>
</gene>
<dbReference type="InterPro" id="IPR053154">
    <property type="entry name" value="c-di-AMP_regulator"/>
</dbReference>
<comment type="caution">
    <text evidence="2">The sequence shown here is derived from an EMBL/GenBank/DDBJ whole genome shotgun (WGS) entry which is preliminary data.</text>
</comment>
<dbReference type="EMBL" id="AZFQ01000043">
    <property type="protein sequence ID" value="KRL98087.1"/>
    <property type="molecule type" value="Genomic_DNA"/>
</dbReference>
<feature type="region of interest" description="Disordered" evidence="1">
    <location>
        <begin position="325"/>
        <end position="393"/>
    </location>
</feature>
<reference evidence="2 3" key="1">
    <citation type="journal article" date="2015" name="Genome Announc.">
        <title>Expanding the biotechnology potential of lactobacilli through comparative genomics of 213 strains and associated genera.</title>
        <authorList>
            <person name="Sun Z."/>
            <person name="Harris H.M."/>
            <person name="McCann A."/>
            <person name="Guo C."/>
            <person name="Argimon S."/>
            <person name="Zhang W."/>
            <person name="Yang X."/>
            <person name="Jeffery I.B."/>
            <person name="Cooney J.C."/>
            <person name="Kagawa T.F."/>
            <person name="Liu W."/>
            <person name="Song Y."/>
            <person name="Salvetti E."/>
            <person name="Wrobel A."/>
            <person name="Rasinkangas P."/>
            <person name="Parkhill J."/>
            <person name="Rea M.C."/>
            <person name="O'Sullivan O."/>
            <person name="Ritari J."/>
            <person name="Douillard F.P."/>
            <person name="Paul Ross R."/>
            <person name="Yang R."/>
            <person name="Briner A.E."/>
            <person name="Felis G.E."/>
            <person name="de Vos W.M."/>
            <person name="Barrangou R."/>
            <person name="Klaenhammer T.R."/>
            <person name="Caufield P.W."/>
            <person name="Cui Y."/>
            <person name="Zhang H."/>
            <person name="O'Toole P.W."/>
        </authorList>
    </citation>
    <scope>NUCLEOTIDE SEQUENCE [LARGE SCALE GENOMIC DNA]</scope>
    <source>
        <strain evidence="2 3">DSM 16230</strain>
    </source>
</reference>
<sequence>MKFNFNKFIESRLFYQIVALVLALFLFGYANSDKLSTTRNNSSNSDESAILSNNTETMSVSLQLDVNNDKYFVTGYPSKVKVKITGPSALVTTTANTRNFRIYADLSNLKPGTHEVKLKQSGLNKELDYTINPKTIKVTISSRKTATFPVQFKYDKDKIADNYGIGRVSADPQVVSVTGARKDVNDIAEVLAEVDLSNNTKATVSRSVLLQAVNNRGKILNVVITPQTARIRIPVYSATTTKKVSLDFSASGSGVSGKSYRFSSSTKEVTLSGTKSALDKVSKITVPVPVSGVSSSETQTISLQAPVSGISAIQPQSIKVKVDVTSSQSSSSATSSTGESTSETEETSASSASSTTSSSVESSSSETSSTTTSSTSTSSSATTSTSTSSSESD</sequence>
<dbReference type="STRING" id="1423801.FD50_GL000908"/>
<dbReference type="Pfam" id="PF07949">
    <property type="entry name" value="YbbR"/>
    <property type="match status" value="3"/>
</dbReference>
<proteinExistence type="predicted"/>
<name>A0A0R1UXY0_9LACO</name>
<dbReference type="AlphaFoldDB" id="A0A0R1UXY0"/>